<name>A0A170Q918_9ZZZZ</name>
<dbReference type="PANTHER" id="PTHR42847">
    <property type="entry name" value="ALKANESULFONATE MONOOXYGENASE"/>
    <property type="match status" value="1"/>
</dbReference>
<accession>A0A170Q918</accession>
<dbReference type="EMBL" id="FAXA01000004">
    <property type="protein sequence ID" value="CUV01107.1"/>
    <property type="molecule type" value="Genomic_DNA"/>
</dbReference>
<evidence type="ECO:0000256" key="3">
    <source>
        <dbReference type="ARBA" id="ARBA00023002"/>
    </source>
</evidence>
<dbReference type="NCBIfam" id="TIGR03619">
    <property type="entry name" value="F420_Rv2161c"/>
    <property type="match status" value="1"/>
</dbReference>
<feature type="domain" description="Luciferase-like" evidence="5">
    <location>
        <begin position="12"/>
        <end position="238"/>
    </location>
</feature>
<keyword evidence="2" id="KW-0288">FMN</keyword>
<keyword evidence="4" id="KW-0503">Monooxygenase</keyword>
<protein>
    <submittedName>
        <fullName evidence="6">Hydride transferase 1</fullName>
    </submittedName>
</protein>
<evidence type="ECO:0000313" key="6">
    <source>
        <dbReference type="EMBL" id="CUV01107.1"/>
    </source>
</evidence>
<dbReference type="InterPro" id="IPR019921">
    <property type="entry name" value="Lucif-like_OxRdtase_Rv2161c"/>
</dbReference>
<dbReference type="InterPro" id="IPR036661">
    <property type="entry name" value="Luciferase-like_sf"/>
</dbReference>
<evidence type="ECO:0000256" key="1">
    <source>
        <dbReference type="ARBA" id="ARBA00022630"/>
    </source>
</evidence>
<dbReference type="InterPro" id="IPR011251">
    <property type="entry name" value="Luciferase-like_dom"/>
</dbReference>
<evidence type="ECO:0000259" key="5">
    <source>
        <dbReference type="Pfam" id="PF00296"/>
    </source>
</evidence>
<gene>
    <name evidence="6" type="ORF">MGWOODY_Clf582</name>
</gene>
<dbReference type="Pfam" id="PF00296">
    <property type="entry name" value="Bac_luciferase"/>
    <property type="match status" value="1"/>
</dbReference>
<dbReference type="AlphaFoldDB" id="A0A170Q918"/>
<dbReference type="GO" id="GO:0016740">
    <property type="term" value="F:transferase activity"/>
    <property type="evidence" value="ECO:0007669"/>
    <property type="project" value="UniProtKB-KW"/>
</dbReference>
<dbReference type="InterPro" id="IPR050172">
    <property type="entry name" value="SsuD_RutA_monooxygenase"/>
</dbReference>
<dbReference type="GO" id="GO:0008726">
    <property type="term" value="F:alkanesulfonate monooxygenase activity"/>
    <property type="evidence" value="ECO:0007669"/>
    <property type="project" value="TreeGrafter"/>
</dbReference>
<evidence type="ECO:0000256" key="2">
    <source>
        <dbReference type="ARBA" id="ARBA00022643"/>
    </source>
</evidence>
<evidence type="ECO:0000256" key="4">
    <source>
        <dbReference type="ARBA" id="ARBA00023033"/>
    </source>
</evidence>
<dbReference type="SUPFAM" id="SSF51679">
    <property type="entry name" value="Bacterial luciferase-like"/>
    <property type="match status" value="1"/>
</dbReference>
<keyword evidence="6" id="KW-0808">Transferase</keyword>
<proteinExistence type="predicted"/>
<dbReference type="GO" id="GO:0046306">
    <property type="term" value="P:alkanesulfonate catabolic process"/>
    <property type="evidence" value="ECO:0007669"/>
    <property type="project" value="TreeGrafter"/>
</dbReference>
<reference evidence="6" key="1">
    <citation type="submission" date="2015-10" db="EMBL/GenBank/DDBJ databases">
        <authorList>
            <person name="Gilbert D.G."/>
        </authorList>
    </citation>
    <scope>NUCLEOTIDE SEQUENCE</scope>
</reference>
<keyword evidence="1" id="KW-0285">Flavoprotein</keyword>
<sequence>MKVGVNVAVNSDTGDIGAFAKKAEELGFQSLWMAEHPIIPVQTTSKYGGTPDGSIPESMSDMADPFISLAIASATTSKIMLGTSICLVPEHNPLVQAKQIAALDFHSGGRFIFGIGTGWLREETEIMGGDFDHRWTQAREAVEAMKEMWTKDEAEFHGHYYDFPKVRVFPKPVQKPHPPVFLGGAATNVFKRVVTYGDGWMPVRATPDSIRAGRASLDELADAAGRDPKSIQILIYGASSRDEIKQMEDAGADMATVRLASTAPGEAISGLEKLAKEMLG</sequence>
<keyword evidence="3" id="KW-0560">Oxidoreductase</keyword>
<dbReference type="Gene3D" id="3.20.20.30">
    <property type="entry name" value="Luciferase-like domain"/>
    <property type="match status" value="1"/>
</dbReference>
<dbReference type="PANTHER" id="PTHR42847:SF4">
    <property type="entry name" value="ALKANESULFONATE MONOOXYGENASE-RELATED"/>
    <property type="match status" value="1"/>
</dbReference>
<organism evidence="6">
    <name type="scientific">hydrothermal vent metagenome</name>
    <dbReference type="NCBI Taxonomy" id="652676"/>
    <lineage>
        <taxon>unclassified sequences</taxon>
        <taxon>metagenomes</taxon>
        <taxon>ecological metagenomes</taxon>
    </lineage>
</organism>